<organism evidence="5 6">
    <name type="scientific">Leptospira weilii str. 2006001853</name>
    <dbReference type="NCBI Taxonomy" id="1001589"/>
    <lineage>
        <taxon>Bacteria</taxon>
        <taxon>Pseudomonadati</taxon>
        <taxon>Spirochaetota</taxon>
        <taxon>Spirochaetia</taxon>
        <taxon>Leptospirales</taxon>
        <taxon>Leptospiraceae</taxon>
        <taxon>Leptospira</taxon>
    </lineage>
</organism>
<accession>A0A828Z0R0</accession>
<dbReference type="PANTHER" id="PTHR43547:SF2">
    <property type="entry name" value="HYBRID SIGNAL TRANSDUCTION HISTIDINE KINASE C"/>
    <property type="match status" value="1"/>
</dbReference>
<dbReference type="EC" id="2.7.13.3" evidence="2"/>
<keyword evidence="3" id="KW-0597">Phosphoprotein</keyword>
<dbReference type="Pfam" id="PF02518">
    <property type="entry name" value="HATPase_c"/>
    <property type="match status" value="1"/>
</dbReference>
<dbReference type="PROSITE" id="PS50109">
    <property type="entry name" value="HIS_KIN"/>
    <property type="match status" value="1"/>
</dbReference>
<dbReference type="InterPro" id="IPR003594">
    <property type="entry name" value="HATPase_dom"/>
</dbReference>
<dbReference type="Gene3D" id="3.30.565.10">
    <property type="entry name" value="Histidine kinase-like ATPase, C-terminal domain"/>
    <property type="match status" value="1"/>
</dbReference>
<dbReference type="GO" id="GO:0000155">
    <property type="term" value="F:phosphorelay sensor kinase activity"/>
    <property type="evidence" value="ECO:0007669"/>
    <property type="project" value="TreeGrafter"/>
</dbReference>
<dbReference type="AlphaFoldDB" id="A0A828Z0R0"/>
<gene>
    <name evidence="5" type="ORF">LEP1GSC036_3801</name>
</gene>
<dbReference type="InterPro" id="IPR004358">
    <property type="entry name" value="Sig_transdc_His_kin-like_C"/>
</dbReference>
<name>A0A828Z0R0_9LEPT</name>
<dbReference type="InterPro" id="IPR005467">
    <property type="entry name" value="His_kinase_dom"/>
</dbReference>
<dbReference type="PANTHER" id="PTHR43547">
    <property type="entry name" value="TWO-COMPONENT HISTIDINE KINASE"/>
    <property type="match status" value="1"/>
</dbReference>
<evidence type="ECO:0000256" key="1">
    <source>
        <dbReference type="ARBA" id="ARBA00000085"/>
    </source>
</evidence>
<dbReference type="SUPFAM" id="SSF55874">
    <property type="entry name" value="ATPase domain of HSP90 chaperone/DNA topoisomerase II/histidine kinase"/>
    <property type="match status" value="1"/>
</dbReference>
<comment type="catalytic activity">
    <reaction evidence="1">
        <text>ATP + protein L-histidine = ADP + protein N-phospho-L-histidine.</text>
        <dbReference type="EC" id="2.7.13.3"/>
    </reaction>
</comment>
<protein>
    <recommendedName>
        <fullName evidence="2">histidine kinase</fullName>
        <ecNumber evidence="2">2.7.13.3</ecNumber>
    </recommendedName>
</protein>
<comment type="caution">
    <text evidence="5">The sequence shown here is derived from an EMBL/GenBank/DDBJ whole genome shotgun (WGS) entry which is preliminary data.</text>
</comment>
<evidence type="ECO:0000259" key="4">
    <source>
        <dbReference type="PROSITE" id="PS50109"/>
    </source>
</evidence>
<dbReference type="Proteomes" id="UP000001338">
    <property type="component" value="Unassembled WGS sequence"/>
</dbReference>
<evidence type="ECO:0000256" key="2">
    <source>
        <dbReference type="ARBA" id="ARBA00012438"/>
    </source>
</evidence>
<dbReference type="InterPro" id="IPR036890">
    <property type="entry name" value="HATPase_C_sf"/>
</dbReference>
<feature type="domain" description="Histidine kinase" evidence="4">
    <location>
        <begin position="1"/>
        <end position="72"/>
    </location>
</feature>
<dbReference type="EMBL" id="AFLV02000061">
    <property type="protein sequence ID" value="EKR63324.1"/>
    <property type="molecule type" value="Genomic_DNA"/>
</dbReference>
<dbReference type="PRINTS" id="PR00344">
    <property type="entry name" value="BCTRLSENSOR"/>
</dbReference>
<evidence type="ECO:0000313" key="6">
    <source>
        <dbReference type="Proteomes" id="UP000001338"/>
    </source>
</evidence>
<reference evidence="5 6" key="1">
    <citation type="submission" date="2012-10" db="EMBL/GenBank/DDBJ databases">
        <authorList>
            <person name="Harkins D.M."/>
            <person name="Durkin A.S."/>
            <person name="Brinkac L.M."/>
            <person name="Haft D.H."/>
            <person name="Selengut J.D."/>
            <person name="Sanka R."/>
            <person name="DePew J."/>
            <person name="Purushe J."/>
            <person name="Whelen A.C."/>
            <person name="Vinetz J.M."/>
            <person name="Sutton G.G."/>
            <person name="Nierman W.C."/>
            <person name="Fouts D.E."/>
        </authorList>
    </citation>
    <scope>NUCLEOTIDE SEQUENCE [LARGE SCALE GENOMIC DNA]</scope>
    <source>
        <strain evidence="5 6">2006001853</strain>
    </source>
</reference>
<evidence type="ECO:0000256" key="3">
    <source>
        <dbReference type="ARBA" id="ARBA00022553"/>
    </source>
</evidence>
<sequence>MKDTGIGIPYGLQSSIFDQFTKARRQGLKGEETTGLGMFIVKVIVELHKGKISLESEEGLGTKFIVEIPLDV</sequence>
<proteinExistence type="predicted"/>
<evidence type="ECO:0000313" key="5">
    <source>
        <dbReference type="EMBL" id="EKR63324.1"/>
    </source>
</evidence>